<protein>
    <recommendedName>
        <fullName evidence="1">RNase H type-1 domain-containing protein</fullName>
    </recommendedName>
</protein>
<dbReference type="InterPro" id="IPR002156">
    <property type="entry name" value="RNaseH_domain"/>
</dbReference>
<feature type="domain" description="RNase H type-1" evidence="1">
    <location>
        <begin position="14"/>
        <end position="124"/>
    </location>
</feature>
<dbReference type="AlphaFoldDB" id="A0AAV3Q307"/>
<evidence type="ECO:0000259" key="1">
    <source>
        <dbReference type="Pfam" id="PF13456"/>
    </source>
</evidence>
<dbReference type="InterPro" id="IPR052929">
    <property type="entry name" value="RNase_H-like_EbsB-rel"/>
</dbReference>
<dbReference type="InterPro" id="IPR012337">
    <property type="entry name" value="RNaseH-like_sf"/>
</dbReference>
<name>A0AAV3Q307_LITER</name>
<dbReference type="PANTHER" id="PTHR47074:SF11">
    <property type="entry name" value="REVERSE TRANSCRIPTASE-LIKE PROTEIN"/>
    <property type="match status" value="1"/>
</dbReference>
<accession>A0AAV3Q307</accession>
<dbReference type="EMBL" id="BAABME010019331">
    <property type="protein sequence ID" value="GAA0156843.1"/>
    <property type="molecule type" value="Genomic_DNA"/>
</dbReference>
<dbReference type="Pfam" id="PF13456">
    <property type="entry name" value="RVT_3"/>
    <property type="match status" value="1"/>
</dbReference>
<organism evidence="2 3">
    <name type="scientific">Lithospermum erythrorhizon</name>
    <name type="common">Purple gromwell</name>
    <name type="synonym">Lithospermum officinale var. erythrorhizon</name>
    <dbReference type="NCBI Taxonomy" id="34254"/>
    <lineage>
        <taxon>Eukaryota</taxon>
        <taxon>Viridiplantae</taxon>
        <taxon>Streptophyta</taxon>
        <taxon>Embryophyta</taxon>
        <taxon>Tracheophyta</taxon>
        <taxon>Spermatophyta</taxon>
        <taxon>Magnoliopsida</taxon>
        <taxon>eudicotyledons</taxon>
        <taxon>Gunneridae</taxon>
        <taxon>Pentapetalae</taxon>
        <taxon>asterids</taxon>
        <taxon>lamiids</taxon>
        <taxon>Boraginales</taxon>
        <taxon>Boraginaceae</taxon>
        <taxon>Boraginoideae</taxon>
        <taxon>Lithospermeae</taxon>
        <taxon>Lithospermum</taxon>
    </lineage>
</organism>
<dbReference type="InterPro" id="IPR044730">
    <property type="entry name" value="RNase_H-like_dom_plant"/>
</dbReference>
<dbReference type="InterPro" id="IPR036397">
    <property type="entry name" value="RNaseH_sf"/>
</dbReference>
<evidence type="ECO:0000313" key="2">
    <source>
        <dbReference type="EMBL" id="GAA0156843.1"/>
    </source>
</evidence>
<reference evidence="2 3" key="1">
    <citation type="submission" date="2024-01" db="EMBL/GenBank/DDBJ databases">
        <title>The complete chloroplast genome sequence of Lithospermum erythrorhizon: insights into the phylogenetic relationship among Boraginaceae species and the maternal lineages of purple gromwells.</title>
        <authorList>
            <person name="Okada T."/>
            <person name="Watanabe K."/>
        </authorList>
    </citation>
    <scope>NUCLEOTIDE SEQUENCE [LARGE SCALE GENOMIC DNA]</scope>
</reference>
<dbReference type="Gene3D" id="3.30.420.10">
    <property type="entry name" value="Ribonuclease H-like superfamily/Ribonuclease H"/>
    <property type="match status" value="1"/>
</dbReference>
<dbReference type="GO" id="GO:0004523">
    <property type="term" value="F:RNA-DNA hybrid ribonuclease activity"/>
    <property type="evidence" value="ECO:0007669"/>
    <property type="project" value="InterPro"/>
</dbReference>
<dbReference type="PANTHER" id="PTHR47074">
    <property type="entry name" value="BNAC02G40300D PROTEIN"/>
    <property type="match status" value="1"/>
</dbReference>
<gene>
    <name evidence="2" type="ORF">LIER_38355</name>
</gene>
<comment type="caution">
    <text evidence="2">The sequence shown here is derived from an EMBL/GenBank/DDBJ whole genome shotgun (WGS) entry which is preliminary data.</text>
</comment>
<keyword evidence="3" id="KW-1185">Reference proteome</keyword>
<dbReference type="CDD" id="cd06222">
    <property type="entry name" value="RNase_H_like"/>
    <property type="match status" value="1"/>
</dbReference>
<proteinExistence type="predicted"/>
<dbReference type="GO" id="GO:0003676">
    <property type="term" value="F:nucleic acid binding"/>
    <property type="evidence" value="ECO:0007669"/>
    <property type="project" value="InterPro"/>
</dbReference>
<evidence type="ECO:0000313" key="3">
    <source>
        <dbReference type="Proteomes" id="UP001454036"/>
    </source>
</evidence>
<dbReference type="Proteomes" id="UP001454036">
    <property type="component" value="Unassembled WGS sequence"/>
</dbReference>
<sequence>MWWWWKYRCKQVFGEKQGTTGVIVRDNQGEFMGASFKIIPSGVQVIVAEAMTIRERLEFATRRWDHIDVESDSQILIKAILGEFSVPLEINVVVKDIRAQGRLLDATFRYIRRGSNNVAHTIAH</sequence>
<dbReference type="SUPFAM" id="SSF53098">
    <property type="entry name" value="Ribonuclease H-like"/>
    <property type="match status" value="1"/>
</dbReference>